<keyword evidence="5 9" id="KW-0350">Heme biosynthesis</keyword>
<dbReference type="HAMAP" id="MF_00323">
    <property type="entry name" value="Ferrochelatase"/>
    <property type="match status" value="1"/>
</dbReference>
<dbReference type="NCBIfam" id="TIGR00109">
    <property type="entry name" value="hemH"/>
    <property type="match status" value="1"/>
</dbReference>
<dbReference type="UniPathway" id="UPA00252">
    <property type="reaction ID" value="UER00325"/>
</dbReference>
<comment type="subcellular location">
    <subcellularLocation>
        <location evidence="9 10">Cytoplasm</location>
    </subcellularLocation>
</comment>
<keyword evidence="4 9" id="KW-0408">Iron</keyword>
<dbReference type="GO" id="GO:0046872">
    <property type="term" value="F:metal ion binding"/>
    <property type="evidence" value="ECO:0007669"/>
    <property type="project" value="UniProtKB-KW"/>
</dbReference>
<feature type="binding site" evidence="9">
    <location>
        <position position="287"/>
    </location>
    <ligand>
        <name>Fe(2+)</name>
        <dbReference type="ChEBI" id="CHEBI:29033"/>
    </ligand>
</feature>
<dbReference type="Proteomes" id="UP000005953">
    <property type="component" value="Unassembled WGS sequence"/>
</dbReference>
<dbReference type="SUPFAM" id="SSF53800">
    <property type="entry name" value="Chelatase"/>
    <property type="match status" value="1"/>
</dbReference>
<dbReference type="FunFam" id="3.40.50.1400:FF:000002">
    <property type="entry name" value="Ferrochelatase"/>
    <property type="match status" value="1"/>
</dbReference>
<keyword evidence="2 9" id="KW-0963">Cytoplasm</keyword>
<accession>A4BAF4</accession>
<dbReference type="PANTHER" id="PTHR11108">
    <property type="entry name" value="FERROCHELATASE"/>
    <property type="match status" value="1"/>
</dbReference>
<dbReference type="PANTHER" id="PTHR11108:SF1">
    <property type="entry name" value="FERROCHELATASE, MITOCHONDRIAL"/>
    <property type="match status" value="1"/>
</dbReference>
<dbReference type="InterPro" id="IPR033659">
    <property type="entry name" value="Ferrochelatase_N"/>
</dbReference>
<reference evidence="11 12" key="1">
    <citation type="submission" date="2006-02" db="EMBL/GenBank/DDBJ databases">
        <authorList>
            <person name="Pinhassi J."/>
            <person name="Pedros-Alio C."/>
            <person name="Ferriera S."/>
            <person name="Johnson J."/>
            <person name="Kravitz S."/>
            <person name="Halpern A."/>
            <person name="Remington K."/>
            <person name="Beeson K."/>
            <person name="Tran B."/>
            <person name="Rogers Y.-H."/>
            <person name="Friedman R."/>
            <person name="Venter J.C."/>
        </authorList>
    </citation>
    <scope>NUCLEOTIDE SEQUENCE [LARGE SCALE GENOMIC DNA]</scope>
    <source>
        <strain evidence="11 12">MED297</strain>
    </source>
</reference>
<dbReference type="InterPro" id="IPR033644">
    <property type="entry name" value="Ferrochelatase_C"/>
</dbReference>
<evidence type="ECO:0000256" key="2">
    <source>
        <dbReference type="ARBA" id="ARBA00022490"/>
    </source>
</evidence>
<dbReference type="HOGENOM" id="CLU_018884_0_0_6"/>
<dbReference type="RefSeq" id="WP_008041489.1">
    <property type="nucleotide sequence ID" value="NZ_CH724149.1"/>
</dbReference>
<dbReference type="EC" id="4.98.1.1" evidence="9 10"/>
<dbReference type="InterPro" id="IPR019772">
    <property type="entry name" value="Ferrochelatase_AS"/>
</dbReference>
<comment type="pathway">
    <text evidence="9 10">Porphyrin-containing compound metabolism; protoheme biosynthesis; protoheme from protoporphyrin-IX: step 1/1.</text>
</comment>
<dbReference type="GO" id="GO:0005737">
    <property type="term" value="C:cytoplasm"/>
    <property type="evidence" value="ECO:0007669"/>
    <property type="project" value="UniProtKB-SubCell"/>
</dbReference>
<dbReference type="PROSITE" id="PS00534">
    <property type="entry name" value="FERROCHELATASE"/>
    <property type="match status" value="1"/>
</dbReference>
<evidence type="ECO:0000256" key="9">
    <source>
        <dbReference type="HAMAP-Rule" id="MF_00323"/>
    </source>
</evidence>
<dbReference type="EMBL" id="AAOE01000002">
    <property type="protein sequence ID" value="EAR10910.1"/>
    <property type="molecule type" value="Genomic_DNA"/>
</dbReference>
<evidence type="ECO:0000256" key="10">
    <source>
        <dbReference type="RuleBase" id="RU000607"/>
    </source>
</evidence>
<evidence type="ECO:0000313" key="11">
    <source>
        <dbReference type="EMBL" id="EAR10910.1"/>
    </source>
</evidence>
<evidence type="ECO:0000256" key="5">
    <source>
        <dbReference type="ARBA" id="ARBA00023133"/>
    </source>
</evidence>
<dbReference type="Gene3D" id="3.40.50.1400">
    <property type="match status" value="2"/>
</dbReference>
<keyword evidence="6 9" id="KW-0456">Lyase</keyword>
<dbReference type="OrthoDB" id="9809741at2"/>
<keyword evidence="3 9" id="KW-0479">Metal-binding</keyword>
<evidence type="ECO:0000313" key="12">
    <source>
        <dbReference type="Proteomes" id="UP000005953"/>
    </source>
</evidence>
<sequence length="338" mass="37923">MHQPKQHPSVAYGRVGVLLVNLGTPDDLSVRSVRRYLREFLSDSRVVEIPKPIWWLILNGIVLNTRPKKSVAAYAKIWRHDDQESPLRYFTRAQSEKLATHWPELVVDFAMRYGNPDIASRLDAMRAAGCDRLLVVPLYPQYSATTNASVNDAVFDHLKTLRWQPTVRIAHPWYDQPAYIDALVQQVHAHLGSANPAPDKILLSFHGLPKRSLELGDPYYCHCQKTGRLLAEALGWPHDKVLITFQSRFGPAKWLEPYTSDTLADLPGEGVKNLLVLTPGFATDCLETLEEIAMEGVETFKAAGGENCTVLPCLNDSEEGMQVLNDMVTRELAGWLAT</sequence>
<protein>
    <recommendedName>
        <fullName evidence="9 10">Ferrochelatase</fullName>
        <ecNumber evidence="9 10">4.98.1.1</ecNumber>
    </recommendedName>
    <alternativeName>
        <fullName evidence="9">Heme synthase</fullName>
    </alternativeName>
    <alternativeName>
        <fullName evidence="9">Protoheme ferro-lyase</fullName>
    </alternativeName>
</protein>
<evidence type="ECO:0000256" key="6">
    <source>
        <dbReference type="ARBA" id="ARBA00023239"/>
    </source>
</evidence>
<organism evidence="11 12">
    <name type="scientific">Reinekea blandensis MED297</name>
    <dbReference type="NCBI Taxonomy" id="314283"/>
    <lineage>
        <taxon>Bacteria</taxon>
        <taxon>Pseudomonadati</taxon>
        <taxon>Pseudomonadota</taxon>
        <taxon>Gammaproteobacteria</taxon>
        <taxon>Oceanospirillales</taxon>
        <taxon>Saccharospirillaceae</taxon>
        <taxon>Reinekea</taxon>
    </lineage>
</organism>
<feature type="binding site" evidence="9">
    <location>
        <position position="206"/>
    </location>
    <ligand>
        <name>Fe(2+)</name>
        <dbReference type="ChEBI" id="CHEBI:29033"/>
    </ligand>
</feature>
<dbReference type="GO" id="GO:0006783">
    <property type="term" value="P:heme biosynthetic process"/>
    <property type="evidence" value="ECO:0007669"/>
    <property type="project" value="UniProtKB-UniRule"/>
</dbReference>
<dbReference type="CDD" id="cd03411">
    <property type="entry name" value="Ferrochelatase_N"/>
    <property type="match status" value="1"/>
</dbReference>
<evidence type="ECO:0000256" key="1">
    <source>
        <dbReference type="ARBA" id="ARBA00007718"/>
    </source>
</evidence>
<gene>
    <name evidence="9" type="primary">hemH</name>
    <name evidence="11" type="ORF">MED297_10381</name>
</gene>
<dbReference type="AlphaFoldDB" id="A4BAF4"/>
<keyword evidence="12" id="KW-1185">Reference proteome</keyword>
<comment type="catalytic activity">
    <reaction evidence="8">
        <text>Fe-coproporphyrin III + 2 H(+) = coproporphyrin III + Fe(2+)</text>
        <dbReference type="Rhea" id="RHEA:49572"/>
        <dbReference type="ChEBI" id="CHEBI:15378"/>
        <dbReference type="ChEBI" id="CHEBI:29033"/>
        <dbReference type="ChEBI" id="CHEBI:68438"/>
        <dbReference type="ChEBI" id="CHEBI:131725"/>
        <dbReference type="EC" id="4.99.1.9"/>
    </reaction>
    <physiologicalReaction direction="right-to-left" evidence="8">
        <dbReference type="Rhea" id="RHEA:49574"/>
    </physiologicalReaction>
</comment>
<keyword evidence="7 9" id="KW-0627">Porphyrin biosynthesis</keyword>
<evidence type="ECO:0000256" key="3">
    <source>
        <dbReference type="ARBA" id="ARBA00022723"/>
    </source>
</evidence>
<proteinExistence type="inferred from homology"/>
<evidence type="ECO:0000256" key="8">
    <source>
        <dbReference type="ARBA" id="ARBA00024536"/>
    </source>
</evidence>
<dbReference type="InterPro" id="IPR001015">
    <property type="entry name" value="Ferrochelatase"/>
</dbReference>
<evidence type="ECO:0000256" key="4">
    <source>
        <dbReference type="ARBA" id="ARBA00023004"/>
    </source>
</evidence>
<comment type="similarity">
    <text evidence="1 9 10">Belongs to the ferrochelatase family.</text>
</comment>
<name>A4BAF4_9GAMM</name>
<evidence type="ECO:0000256" key="7">
    <source>
        <dbReference type="ARBA" id="ARBA00023244"/>
    </source>
</evidence>
<dbReference type="Pfam" id="PF00762">
    <property type="entry name" value="Ferrochelatase"/>
    <property type="match status" value="1"/>
</dbReference>
<comment type="function">
    <text evidence="9 10">Catalyzes the ferrous insertion into protoporphyrin IX.</text>
</comment>
<dbReference type="GO" id="GO:0004325">
    <property type="term" value="F:ferrochelatase activity"/>
    <property type="evidence" value="ECO:0007669"/>
    <property type="project" value="UniProtKB-UniRule"/>
</dbReference>
<dbReference type="STRING" id="314283.MED297_10381"/>
<dbReference type="CDD" id="cd00419">
    <property type="entry name" value="Ferrochelatase_C"/>
    <property type="match status" value="1"/>
</dbReference>
<comment type="catalytic activity">
    <reaction evidence="9 10">
        <text>heme b + 2 H(+) = protoporphyrin IX + Fe(2+)</text>
        <dbReference type="Rhea" id="RHEA:22584"/>
        <dbReference type="ChEBI" id="CHEBI:15378"/>
        <dbReference type="ChEBI" id="CHEBI:29033"/>
        <dbReference type="ChEBI" id="CHEBI:57306"/>
        <dbReference type="ChEBI" id="CHEBI:60344"/>
        <dbReference type="EC" id="4.98.1.1"/>
    </reaction>
</comment>
<comment type="caution">
    <text evidence="11">The sequence shown here is derived from an EMBL/GenBank/DDBJ whole genome shotgun (WGS) entry which is preliminary data.</text>
</comment>